<dbReference type="AlphaFoldDB" id="A0A914C009"/>
<proteinExistence type="predicted"/>
<sequence>MDASSNNPLLFDYFKYAQLKPNVFLIDVLGDNIQVGSNTEWRKLGEAITQHIIANNQGAVLLSIMNLEDILTTSPGSSTPENSAHFDHNRRTYTLTSLDPAHLHETLPDIIESEEFLDGLNVWLCFFEKQETSAQELCHDEGFLKEIKHMLSNLSDLALPDLSYELIAGVPDGLEMLWYNPRFKTTNPLK</sequence>
<reference evidence="2" key="1">
    <citation type="submission" date="2022-11" db="UniProtKB">
        <authorList>
            <consortium name="WormBaseParasite"/>
        </authorList>
    </citation>
    <scope>IDENTIFICATION</scope>
</reference>
<accession>A0A914C009</accession>
<dbReference type="Proteomes" id="UP000887540">
    <property type="component" value="Unplaced"/>
</dbReference>
<protein>
    <submittedName>
        <fullName evidence="2">Uncharacterized protein</fullName>
    </submittedName>
</protein>
<keyword evidence="1" id="KW-1185">Reference proteome</keyword>
<evidence type="ECO:0000313" key="1">
    <source>
        <dbReference type="Proteomes" id="UP000887540"/>
    </source>
</evidence>
<organism evidence="1 2">
    <name type="scientific">Acrobeloides nanus</name>
    <dbReference type="NCBI Taxonomy" id="290746"/>
    <lineage>
        <taxon>Eukaryota</taxon>
        <taxon>Metazoa</taxon>
        <taxon>Ecdysozoa</taxon>
        <taxon>Nematoda</taxon>
        <taxon>Chromadorea</taxon>
        <taxon>Rhabditida</taxon>
        <taxon>Tylenchina</taxon>
        <taxon>Cephalobomorpha</taxon>
        <taxon>Cephaloboidea</taxon>
        <taxon>Cephalobidae</taxon>
        <taxon>Acrobeloides</taxon>
    </lineage>
</organism>
<dbReference type="WBParaSite" id="ACRNAN_Path_1399.g5485.t1">
    <property type="protein sequence ID" value="ACRNAN_Path_1399.g5485.t1"/>
    <property type="gene ID" value="ACRNAN_Path_1399.g5485"/>
</dbReference>
<evidence type="ECO:0000313" key="2">
    <source>
        <dbReference type="WBParaSite" id="ACRNAN_Path_1399.g5485.t1"/>
    </source>
</evidence>
<name>A0A914C009_9BILA</name>